<evidence type="ECO:0000313" key="3">
    <source>
        <dbReference type="Proteomes" id="UP000192582"/>
    </source>
</evidence>
<dbReference type="STRING" id="695939.SAMN00790413_02824"/>
<accession>A0A1W1VPW1</accession>
<organism evidence="2 3">
    <name type="scientific">Deinococcus hopiensis KR-140</name>
    <dbReference type="NCBI Taxonomy" id="695939"/>
    <lineage>
        <taxon>Bacteria</taxon>
        <taxon>Thermotogati</taxon>
        <taxon>Deinococcota</taxon>
        <taxon>Deinococci</taxon>
        <taxon>Deinococcales</taxon>
        <taxon>Deinococcaceae</taxon>
        <taxon>Deinococcus</taxon>
    </lineage>
</organism>
<evidence type="ECO:0000256" key="1">
    <source>
        <dbReference type="SAM" id="MobiDB-lite"/>
    </source>
</evidence>
<feature type="region of interest" description="Disordered" evidence="1">
    <location>
        <begin position="42"/>
        <end position="63"/>
    </location>
</feature>
<keyword evidence="3" id="KW-1185">Reference proteome</keyword>
<gene>
    <name evidence="2" type="ORF">SAMN00790413_02824</name>
</gene>
<sequence length="63" mass="7054">MERWAVRKSPRWNRTWWLAGTGGGLPVARLRPDADALLERLTGHAQEEGPALYPTPTAEPAFQ</sequence>
<reference evidence="2 3" key="1">
    <citation type="submission" date="2017-04" db="EMBL/GenBank/DDBJ databases">
        <authorList>
            <person name="Afonso C.L."/>
            <person name="Miller P.J."/>
            <person name="Scott M.A."/>
            <person name="Spackman E."/>
            <person name="Goraichik I."/>
            <person name="Dimitrov K.M."/>
            <person name="Suarez D.L."/>
            <person name="Swayne D.E."/>
        </authorList>
    </citation>
    <scope>NUCLEOTIDE SEQUENCE [LARGE SCALE GENOMIC DNA]</scope>
    <source>
        <strain evidence="2 3">KR-140</strain>
    </source>
</reference>
<evidence type="ECO:0000313" key="2">
    <source>
        <dbReference type="EMBL" id="SMB95412.1"/>
    </source>
</evidence>
<dbReference type="AlphaFoldDB" id="A0A1W1VPW1"/>
<dbReference type="Proteomes" id="UP000192582">
    <property type="component" value="Unassembled WGS sequence"/>
</dbReference>
<proteinExistence type="predicted"/>
<protein>
    <submittedName>
        <fullName evidence="2">Uncharacterized protein</fullName>
    </submittedName>
</protein>
<dbReference type="EMBL" id="FWWU01000009">
    <property type="protein sequence ID" value="SMB95412.1"/>
    <property type="molecule type" value="Genomic_DNA"/>
</dbReference>
<name>A0A1W1VPW1_9DEIO</name>